<proteinExistence type="predicted"/>
<name>A0A1Y3UA94_9FIRM</name>
<feature type="transmembrane region" description="Helical" evidence="1">
    <location>
        <begin position="107"/>
        <end position="127"/>
    </location>
</feature>
<gene>
    <name evidence="2" type="ORF">B5G26_01520</name>
</gene>
<protein>
    <submittedName>
        <fullName evidence="2">Uncharacterized protein</fullName>
    </submittedName>
</protein>
<reference evidence="3" key="1">
    <citation type="submission" date="2017-04" db="EMBL/GenBank/DDBJ databases">
        <title>Function of individual gut microbiota members based on whole genome sequencing of pure cultures obtained from chicken caecum.</title>
        <authorList>
            <person name="Medvecky M."/>
            <person name="Cejkova D."/>
            <person name="Polansky O."/>
            <person name="Karasova D."/>
            <person name="Kubasova T."/>
            <person name="Cizek A."/>
            <person name="Rychlik I."/>
        </authorList>
    </citation>
    <scope>NUCLEOTIDE SEQUENCE [LARGE SCALE GENOMIC DNA]</scope>
    <source>
        <strain evidence="3">An75</strain>
    </source>
</reference>
<dbReference type="AlphaFoldDB" id="A0A1Y3UA94"/>
<feature type="transmembrane region" description="Helical" evidence="1">
    <location>
        <begin position="20"/>
        <end position="41"/>
    </location>
</feature>
<evidence type="ECO:0000256" key="1">
    <source>
        <dbReference type="SAM" id="Phobius"/>
    </source>
</evidence>
<keyword evidence="1" id="KW-0812">Transmembrane</keyword>
<evidence type="ECO:0000313" key="2">
    <source>
        <dbReference type="EMBL" id="OUN45731.1"/>
    </source>
</evidence>
<feature type="transmembrane region" description="Helical" evidence="1">
    <location>
        <begin position="47"/>
        <end position="70"/>
    </location>
</feature>
<feature type="transmembrane region" description="Helical" evidence="1">
    <location>
        <begin position="82"/>
        <end position="101"/>
    </location>
</feature>
<organism evidence="2 3">
    <name type="scientific">Anaerotignum lactatifermentans</name>
    <dbReference type="NCBI Taxonomy" id="160404"/>
    <lineage>
        <taxon>Bacteria</taxon>
        <taxon>Bacillati</taxon>
        <taxon>Bacillota</taxon>
        <taxon>Clostridia</taxon>
        <taxon>Lachnospirales</taxon>
        <taxon>Anaerotignaceae</taxon>
        <taxon>Anaerotignum</taxon>
    </lineage>
</organism>
<sequence length="135" mass="15576">MDERRKQQLMEGCMRIRKEIAAWLLMALWVIFSVKIAEVLLGESLPGWVEIGGMILCGVLAVASHLDNPLRHGYKLRRPRRYLLGALVILICAVLFFVWKAEWMQGMQALVIPVVFIWNPICVWLEWKEELGQAS</sequence>
<evidence type="ECO:0000313" key="3">
    <source>
        <dbReference type="Proteomes" id="UP000195455"/>
    </source>
</evidence>
<keyword evidence="1" id="KW-1133">Transmembrane helix</keyword>
<dbReference type="Proteomes" id="UP000195455">
    <property type="component" value="Unassembled WGS sequence"/>
</dbReference>
<accession>A0A1Y3UA94</accession>
<dbReference type="RefSeq" id="WP_087988450.1">
    <property type="nucleotide sequence ID" value="NZ_NFHM01000001.1"/>
</dbReference>
<comment type="caution">
    <text evidence="2">The sequence shown here is derived from an EMBL/GenBank/DDBJ whole genome shotgun (WGS) entry which is preliminary data.</text>
</comment>
<keyword evidence="1" id="KW-0472">Membrane</keyword>
<dbReference type="EMBL" id="NFHM01000001">
    <property type="protein sequence ID" value="OUN45731.1"/>
    <property type="molecule type" value="Genomic_DNA"/>
</dbReference>